<feature type="non-terminal residue" evidence="1">
    <location>
        <position position="48"/>
    </location>
</feature>
<reference evidence="1" key="1">
    <citation type="journal article" date="2014" name="Front. Microbiol.">
        <title>High frequency of phylogenetically diverse reductive dehalogenase-homologous genes in deep subseafloor sedimentary metagenomes.</title>
        <authorList>
            <person name="Kawai M."/>
            <person name="Futagami T."/>
            <person name="Toyoda A."/>
            <person name="Takaki Y."/>
            <person name="Nishi S."/>
            <person name="Hori S."/>
            <person name="Arai W."/>
            <person name="Tsubouchi T."/>
            <person name="Morono Y."/>
            <person name="Uchiyama I."/>
            <person name="Ito T."/>
            <person name="Fujiyama A."/>
            <person name="Inagaki F."/>
            <person name="Takami H."/>
        </authorList>
    </citation>
    <scope>NUCLEOTIDE SEQUENCE</scope>
    <source>
        <strain evidence="1">Expedition CK06-06</strain>
    </source>
</reference>
<proteinExistence type="predicted"/>
<accession>X1RVD7</accession>
<sequence>EKTGQRQDPTGLRFNYVEVGLDDIWLHSIFEAGNLKINTRNPNYKRWV</sequence>
<protein>
    <submittedName>
        <fullName evidence="1">Uncharacterized protein</fullName>
    </submittedName>
</protein>
<dbReference type="EMBL" id="BARV01045694">
    <property type="protein sequence ID" value="GAI70906.1"/>
    <property type="molecule type" value="Genomic_DNA"/>
</dbReference>
<comment type="caution">
    <text evidence="1">The sequence shown here is derived from an EMBL/GenBank/DDBJ whole genome shotgun (WGS) entry which is preliminary data.</text>
</comment>
<evidence type="ECO:0000313" key="1">
    <source>
        <dbReference type="EMBL" id="GAI70906.1"/>
    </source>
</evidence>
<name>X1RVD7_9ZZZZ</name>
<feature type="non-terminal residue" evidence="1">
    <location>
        <position position="1"/>
    </location>
</feature>
<dbReference type="AlphaFoldDB" id="X1RVD7"/>
<organism evidence="1">
    <name type="scientific">marine sediment metagenome</name>
    <dbReference type="NCBI Taxonomy" id="412755"/>
    <lineage>
        <taxon>unclassified sequences</taxon>
        <taxon>metagenomes</taxon>
        <taxon>ecological metagenomes</taxon>
    </lineage>
</organism>
<gene>
    <name evidence="1" type="ORF">S06H3_66752</name>
</gene>